<dbReference type="WBParaSite" id="ALUE_0002158701-mRNA-1">
    <property type="protein sequence ID" value="ALUE_0002158701-mRNA-1"/>
    <property type="gene ID" value="ALUE_0002158701"/>
</dbReference>
<dbReference type="AlphaFoldDB" id="A0A0M3IS59"/>
<feature type="region of interest" description="Disordered" evidence="1">
    <location>
        <begin position="1"/>
        <end position="23"/>
    </location>
</feature>
<dbReference type="Gene3D" id="3.30.200.20">
    <property type="entry name" value="Phosphorylase Kinase, domain 1"/>
    <property type="match status" value="1"/>
</dbReference>
<reference evidence="3" key="1">
    <citation type="submission" date="2017-02" db="UniProtKB">
        <authorList>
            <consortium name="WormBaseParasite"/>
        </authorList>
    </citation>
    <scope>IDENTIFICATION</scope>
</reference>
<proteinExistence type="predicted"/>
<protein>
    <submittedName>
        <fullName evidence="3">Protein kinase domain-containing protein</fullName>
    </submittedName>
</protein>
<sequence length="185" mass="21005">MHSTMASGKAISSALGVEKRQKDKEAEDKMVEELVEHLKRIAPFNKRWQVIETINQGTYGVVFSVQDVVTKVFGVIKVAKSLANDSGNASAEWEGFILETMFKRVNRSLPLHYFSVIEKIEVLQTANVEYLQKPSKPFKLISIWVNFKLKLCTSYFCIAEDILAKIFENLLSRSCYSNIQGTNFS</sequence>
<keyword evidence="2" id="KW-1185">Reference proteome</keyword>
<dbReference type="SUPFAM" id="SSF56112">
    <property type="entry name" value="Protein kinase-like (PK-like)"/>
    <property type="match status" value="1"/>
</dbReference>
<dbReference type="InterPro" id="IPR011009">
    <property type="entry name" value="Kinase-like_dom_sf"/>
</dbReference>
<evidence type="ECO:0000256" key="1">
    <source>
        <dbReference type="SAM" id="MobiDB-lite"/>
    </source>
</evidence>
<evidence type="ECO:0000313" key="3">
    <source>
        <dbReference type="WBParaSite" id="ALUE_0002158701-mRNA-1"/>
    </source>
</evidence>
<organism evidence="2 3">
    <name type="scientific">Ascaris lumbricoides</name>
    <name type="common">Giant roundworm</name>
    <dbReference type="NCBI Taxonomy" id="6252"/>
    <lineage>
        <taxon>Eukaryota</taxon>
        <taxon>Metazoa</taxon>
        <taxon>Ecdysozoa</taxon>
        <taxon>Nematoda</taxon>
        <taxon>Chromadorea</taxon>
        <taxon>Rhabditida</taxon>
        <taxon>Spirurina</taxon>
        <taxon>Ascaridomorpha</taxon>
        <taxon>Ascaridoidea</taxon>
        <taxon>Ascarididae</taxon>
        <taxon>Ascaris</taxon>
    </lineage>
</organism>
<dbReference type="Proteomes" id="UP000036681">
    <property type="component" value="Unplaced"/>
</dbReference>
<evidence type="ECO:0000313" key="2">
    <source>
        <dbReference type="Proteomes" id="UP000036681"/>
    </source>
</evidence>
<name>A0A0M3IS59_ASCLU</name>
<accession>A0A0M3IS59</accession>